<dbReference type="AlphaFoldDB" id="A0AAV1E313"/>
<gene>
    <name evidence="1" type="ORF">OLC1_LOCUS21298</name>
</gene>
<dbReference type="PANTHER" id="PTHR48451:SF1">
    <property type="entry name" value="DUF4218 DOMAIN-CONTAINING PROTEIN"/>
    <property type="match status" value="1"/>
</dbReference>
<organism evidence="1 2">
    <name type="scientific">Oldenlandia corymbosa var. corymbosa</name>
    <dbReference type="NCBI Taxonomy" id="529605"/>
    <lineage>
        <taxon>Eukaryota</taxon>
        <taxon>Viridiplantae</taxon>
        <taxon>Streptophyta</taxon>
        <taxon>Embryophyta</taxon>
        <taxon>Tracheophyta</taxon>
        <taxon>Spermatophyta</taxon>
        <taxon>Magnoliopsida</taxon>
        <taxon>eudicotyledons</taxon>
        <taxon>Gunneridae</taxon>
        <taxon>Pentapetalae</taxon>
        <taxon>asterids</taxon>
        <taxon>lamiids</taxon>
        <taxon>Gentianales</taxon>
        <taxon>Rubiaceae</taxon>
        <taxon>Rubioideae</taxon>
        <taxon>Spermacoceae</taxon>
        <taxon>Hedyotis-Oldenlandia complex</taxon>
        <taxon>Oldenlandia</taxon>
    </lineage>
</organism>
<dbReference type="EMBL" id="OX459125">
    <property type="protein sequence ID" value="CAI9114594.1"/>
    <property type="molecule type" value="Genomic_DNA"/>
</dbReference>
<reference evidence="1" key="1">
    <citation type="submission" date="2023-03" db="EMBL/GenBank/DDBJ databases">
        <authorList>
            <person name="Julca I."/>
        </authorList>
    </citation>
    <scope>NUCLEOTIDE SEQUENCE</scope>
</reference>
<evidence type="ECO:0000313" key="2">
    <source>
        <dbReference type="Proteomes" id="UP001161247"/>
    </source>
</evidence>
<sequence length="176" mass="20297">METDGMQDLIREGLQASYCGTHENFSHVDESGRSIGKEEIVYLGSDERDQAHKYIINSLSMVDEFKEEHLNVLKQEKPRMSSYNREKLHSETFVKWFKDRVNATEQSNEDLRHLAIGPSKWMNPRNLFNVDPEVNVTEGSEDANYVHQHNARDSGNDDASWVRVDVEGIHKIPQVP</sequence>
<dbReference type="Proteomes" id="UP001161247">
    <property type="component" value="Chromosome 8"/>
</dbReference>
<protein>
    <submittedName>
        <fullName evidence="1">OLC1v1015349C1</fullName>
    </submittedName>
</protein>
<name>A0AAV1E313_OLDCO</name>
<evidence type="ECO:0000313" key="1">
    <source>
        <dbReference type="EMBL" id="CAI9114594.1"/>
    </source>
</evidence>
<keyword evidence="2" id="KW-1185">Reference proteome</keyword>
<accession>A0AAV1E313</accession>
<proteinExistence type="predicted"/>
<dbReference type="PANTHER" id="PTHR48451">
    <property type="entry name" value="DUF4218 DOMAIN-CONTAINING PROTEIN"/>
    <property type="match status" value="1"/>
</dbReference>